<dbReference type="AlphaFoldDB" id="A0A2J7Z1Z4"/>
<dbReference type="Gene3D" id="3.40.50.150">
    <property type="entry name" value="Vaccinia Virus protein VP39"/>
    <property type="match status" value="1"/>
</dbReference>
<protein>
    <recommendedName>
        <fullName evidence="1">Methyltransferase FkbM domain-containing protein</fullName>
    </recommendedName>
</protein>
<dbReference type="InterPro" id="IPR029063">
    <property type="entry name" value="SAM-dependent_MTases_sf"/>
</dbReference>
<dbReference type="InterPro" id="IPR006342">
    <property type="entry name" value="FkbM_mtfrase"/>
</dbReference>
<comment type="caution">
    <text evidence="2">The sequence shown here is derived from an EMBL/GenBank/DDBJ whole genome shotgun (WGS) entry which is preliminary data.</text>
</comment>
<evidence type="ECO:0000259" key="1">
    <source>
        <dbReference type="Pfam" id="PF05050"/>
    </source>
</evidence>
<dbReference type="NCBIfam" id="TIGR01444">
    <property type="entry name" value="fkbM_fam"/>
    <property type="match status" value="1"/>
</dbReference>
<organism evidence="2 3">
    <name type="scientific">Streptomyces malaysiensis</name>
    <dbReference type="NCBI Taxonomy" id="92644"/>
    <lineage>
        <taxon>Bacteria</taxon>
        <taxon>Bacillati</taxon>
        <taxon>Actinomycetota</taxon>
        <taxon>Actinomycetes</taxon>
        <taxon>Kitasatosporales</taxon>
        <taxon>Streptomycetaceae</taxon>
        <taxon>Streptomyces</taxon>
        <taxon>Streptomyces violaceusniger group</taxon>
    </lineage>
</organism>
<dbReference type="PANTHER" id="PTHR34203">
    <property type="entry name" value="METHYLTRANSFERASE, FKBM FAMILY PROTEIN"/>
    <property type="match status" value="1"/>
</dbReference>
<evidence type="ECO:0000313" key="2">
    <source>
        <dbReference type="EMBL" id="PNG94294.1"/>
    </source>
</evidence>
<dbReference type="PANTHER" id="PTHR34203:SF13">
    <property type="entry name" value="EXPRESSED PROTEIN"/>
    <property type="match status" value="1"/>
</dbReference>
<dbReference type="SUPFAM" id="SSF53335">
    <property type="entry name" value="S-adenosyl-L-methionine-dependent methyltransferases"/>
    <property type="match status" value="1"/>
</dbReference>
<proteinExistence type="predicted"/>
<accession>A0A2J7Z1Z4</accession>
<dbReference type="EMBL" id="LJIW01000001">
    <property type="protein sequence ID" value="PNG94294.1"/>
    <property type="molecule type" value="Genomic_DNA"/>
</dbReference>
<dbReference type="Proteomes" id="UP000236520">
    <property type="component" value="Unassembled WGS sequence"/>
</dbReference>
<gene>
    <name evidence="2" type="ORF">SMF913_10319</name>
</gene>
<dbReference type="Pfam" id="PF05050">
    <property type="entry name" value="Methyltransf_21"/>
    <property type="match status" value="1"/>
</dbReference>
<name>A0A2J7Z1Z4_STRMQ</name>
<sequence length="269" mass="30024">MAITTQGAFMTDLESVQVADGFSVSVPQLKDALFSEIHFIYHEVFVERDYLKHGIRLSDSARIVDIGANVGMFSLFVMQECPGARILAFEPIPAIHQALLENLDSHGAKDVQVVRAALGRRPEERVRFTYYPGLPGNSTRYPEQKKLNKELIAEQMGHEAVDRIMGGVEVEAEVRRLSDELRDWAPEGPIDLLKIDVEGAELEVMEGLDTSDWQRVRQCVIEVQDLDGRLDAVLGVLDAQGFTVTTESAVNIPEVLRASMVYATRERAQ</sequence>
<keyword evidence="3" id="KW-1185">Reference proteome</keyword>
<reference evidence="2 3" key="1">
    <citation type="submission" date="2015-09" db="EMBL/GenBank/DDBJ databases">
        <title>Genome sequence, genome mining and natural product profiling of a biocontrol bacterium Streptomyces malaysiensis F913.</title>
        <authorList>
            <person name="Xu Y."/>
            <person name="Wei J."/>
            <person name="Xie J."/>
            <person name="Li T."/>
            <person name="Zhou Z."/>
        </authorList>
    </citation>
    <scope>NUCLEOTIDE SEQUENCE [LARGE SCALE GENOMIC DNA]</scope>
    <source>
        <strain evidence="2 3">F913</strain>
    </source>
</reference>
<dbReference type="InterPro" id="IPR052514">
    <property type="entry name" value="SAM-dependent_MTase"/>
</dbReference>
<feature type="domain" description="Methyltransferase FkbM" evidence="1">
    <location>
        <begin position="65"/>
        <end position="242"/>
    </location>
</feature>
<evidence type="ECO:0000313" key="3">
    <source>
        <dbReference type="Proteomes" id="UP000236520"/>
    </source>
</evidence>